<dbReference type="Gene3D" id="3.10.110.10">
    <property type="entry name" value="Ubiquitin Conjugating Enzyme"/>
    <property type="match status" value="1"/>
</dbReference>
<keyword evidence="2" id="KW-0833">Ubl conjugation pathway</keyword>
<protein>
    <submittedName>
        <fullName evidence="4">Ubiquitin-conjugating enzyme/RWD-like protein</fullName>
    </submittedName>
</protein>
<evidence type="ECO:0000313" key="5">
    <source>
        <dbReference type="Proteomes" id="UP000245207"/>
    </source>
</evidence>
<dbReference type="EMBL" id="PKPP01008192">
    <property type="protein sequence ID" value="PWA51329.1"/>
    <property type="molecule type" value="Genomic_DNA"/>
</dbReference>
<dbReference type="GO" id="GO:0061631">
    <property type="term" value="F:ubiquitin conjugating enzyme activity"/>
    <property type="evidence" value="ECO:0007669"/>
    <property type="project" value="TreeGrafter"/>
</dbReference>
<gene>
    <name evidence="4" type="ORF">CTI12_AA374410</name>
</gene>
<keyword evidence="1" id="KW-0808">Transferase</keyword>
<proteinExistence type="predicted"/>
<accession>A0A2U1LQR6</accession>
<name>A0A2U1LQR6_ARTAN</name>
<dbReference type="AlphaFoldDB" id="A0A2U1LQR6"/>
<dbReference type="Proteomes" id="UP000245207">
    <property type="component" value="Unassembled WGS sequence"/>
</dbReference>
<dbReference type="SUPFAM" id="SSF54495">
    <property type="entry name" value="UBC-like"/>
    <property type="match status" value="1"/>
</dbReference>
<dbReference type="InterPro" id="IPR000608">
    <property type="entry name" value="UBC"/>
</dbReference>
<evidence type="ECO:0000259" key="3">
    <source>
        <dbReference type="PROSITE" id="PS50127"/>
    </source>
</evidence>
<dbReference type="PROSITE" id="PS50127">
    <property type="entry name" value="UBC_2"/>
    <property type="match status" value="1"/>
</dbReference>
<organism evidence="4 5">
    <name type="scientific">Artemisia annua</name>
    <name type="common">Sweet wormwood</name>
    <dbReference type="NCBI Taxonomy" id="35608"/>
    <lineage>
        <taxon>Eukaryota</taxon>
        <taxon>Viridiplantae</taxon>
        <taxon>Streptophyta</taxon>
        <taxon>Embryophyta</taxon>
        <taxon>Tracheophyta</taxon>
        <taxon>Spermatophyta</taxon>
        <taxon>Magnoliopsida</taxon>
        <taxon>eudicotyledons</taxon>
        <taxon>Gunneridae</taxon>
        <taxon>Pentapetalae</taxon>
        <taxon>asterids</taxon>
        <taxon>campanulids</taxon>
        <taxon>Asterales</taxon>
        <taxon>Asteraceae</taxon>
        <taxon>Asteroideae</taxon>
        <taxon>Anthemideae</taxon>
        <taxon>Artemisiinae</taxon>
        <taxon>Artemisia</taxon>
    </lineage>
</organism>
<evidence type="ECO:0000313" key="4">
    <source>
        <dbReference type="EMBL" id="PWA51329.1"/>
    </source>
</evidence>
<feature type="domain" description="UBC core" evidence="3">
    <location>
        <begin position="182"/>
        <end position="343"/>
    </location>
</feature>
<dbReference type="PANTHER" id="PTHR46116">
    <property type="entry name" value="(E3-INDEPENDENT) E2 UBIQUITIN-CONJUGATING ENZYME"/>
    <property type="match status" value="1"/>
</dbReference>
<dbReference type="STRING" id="35608.A0A2U1LQR6"/>
<keyword evidence="5" id="KW-1185">Reference proteome</keyword>
<dbReference type="PANTHER" id="PTHR46116:SF41">
    <property type="entry name" value="UBIQUITIN-CONJUGATING ENZYME E2 25-RELATED"/>
    <property type="match status" value="1"/>
</dbReference>
<comment type="caution">
    <text evidence="4">The sequence shown here is derived from an EMBL/GenBank/DDBJ whole genome shotgun (WGS) entry which is preliminary data.</text>
</comment>
<dbReference type="Pfam" id="PF00179">
    <property type="entry name" value="UQ_con"/>
    <property type="match status" value="1"/>
</dbReference>
<evidence type="ECO:0000256" key="2">
    <source>
        <dbReference type="ARBA" id="ARBA00022786"/>
    </source>
</evidence>
<evidence type="ECO:0000256" key="1">
    <source>
        <dbReference type="ARBA" id="ARBA00022679"/>
    </source>
</evidence>
<sequence>MTGFHHFRKATEFMCNLADDTRATLINFMQSRFHEVHLSSNPNVIFSRVISSDDSLGVTTDMVSFWKYMGYLGLEVYLFSDLMSLVVRKYVADISAGPQLPASVETDEYNEPICSCSAVSFFGLNYFSAKKTIESVYAGQARNADSFFRLGGYQLMISFAPLAFLFLLEIPNVFSSLRPPRDWMEKIQEEWKKLEKDLPSIIFVRTYESRMDLLRVVIIGSAGTPYHDGLFVFDIHFPPTYPSVPSLYHCNYNEISNGMRYVPIKLSVPFLNDCTSYQFHSKHSLLQKSVFFTVLMPSGNLPWVSWKVTKESFSIDDGTWENGNHATESLSDDEKTLIKGVQKELSADGFTKEPRCCIRLSRSLKQARISKWIYDMTYLGGLNMISYYPKPNPIGNWGFRVNWIDLLWGC</sequence>
<dbReference type="InterPro" id="IPR016135">
    <property type="entry name" value="UBQ-conjugating_enzyme/RWD"/>
</dbReference>
<dbReference type="OrthoDB" id="47801at2759"/>
<reference evidence="4 5" key="1">
    <citation type="journal article" date="2018" name="Mol. Plant">
        <title>The genome of Artemisia annua provides insight into the evolution of Asteraceae family and artemisinin biosynthesis.</title>
        <authorList>
            <person name="Shen Q."/>
            <person name="Zhang L."/>
            <person name="Liao Z."/>
            <person name="Wang S."/>
            <person name="Yan T."/>
            <person name="Shi P."/>
            <person name="Liu M."/>
            <person name="Fu X."/>
            <person name="Pan Q."/>
            <person name="Wang Y."/>
            <person name="Lv Z."/>
            <person name="Lu X."/>
            <person name="Zhang F."/>
            <person name="Jiang W."/>
            <person name="Ma Y."/>
            <person name="Chen M."/>
            <person name="Hao X."/>
            <person name="Li L."/>
            <person name="Tang Y."/>
            <person name="Lv G."/>
            <person name="Zhou Y."/>
            <person name="Sun X."/>
            <person name="Brodelius P.E."/>
            <person name="Rose J.K.C."/>
            <person name="Tang K."/>
        </authorList>
    </citation>
    <scope>NUCLEOTIDE SEQUENCE [LARGE SCALE GENOMIC DNA]</scope>
    <source>
        <strain evidence="5">cv. Huhao1</strain>
        <tissue evidence="4">Leaf</tissue>
    </source>
</reference>